<reference evidence="22" key="2">
    <citation type="submission" date="2021-01" db="EMBL/GenBank/DDBJ databases">
        <authorList>
            <person name="Hahn C.R."/>
            <person name="Youssef N.H."/>
            <person name="Elshahed M."/>
        </authorList>
    </citation>
    <scope>NUCLEOTIDE SEQUENCE</scope>
    <source>
        <strain evidence="22">Zod_Metabat.24</strain>
    </source>
</reference>
<dbReference type="SUPFAM" id="SSF48600">
    <property type="entry name" value="Chorismate mutase II"/>
    <property type="match status" value="1"/>
</dbReference>
<dbReference type="InterPro" id="IPR018528">
    <property type="entry name" value="Preph_deHydtase_CS"/>
</dbReference>
<accession>A0A9D8KDV7</accession>
<feature type="domain" description="ACT" evidence="21">
    <location>
        <begin position="262"/>
        <end position="339"/>
    </location>
</feature>
<keyword evidence="9" id="KW-0028">Amino-acid biosynthesis</keyword>
<dbReference type="InterPro" id="IPR002701">
    <property type="entry name" value="CM_II_prokaryot"/>
</dbReference>
<dbReference type="CDD" id="cd04905">
    <property type="entry name" value="ACT_CM-PDT"/>
    <property type="match status" value="1"/>
</dbReference>
<dbReference type="GO" id="GO:0004664">
    <property type="term" value="F:prephenate dehydratase activity"/>
    <property type="evidence" value="ECO:0007669"/>
    <property type="project" value="UniProtKB-EC"/>
</dbReference>
<proteinExistence type="predicted"/>
<evidence type="ECO:0000256" key="3">
    <source>
        <dbReference type="ARBA" id="ARBA00004496"/>
    </source>
</evidence>
<comment type="caution">
    <text evidence="22">The sequence shown here is derived from an EMBL/GenBank/DDBJ whole genome shotgun (WGS) entry which is preliminary data.</text>
</comment>
<evidence type="ECO:0000256" key="11">
    <source>
        <dbReference type="ARBA" id="ARBA00023222"/>
    </source>
</evidence>
<dbReference type="PANTHER" id="PTHR21022:SF19">
    <property type="entry name" value="PREPHENATE DEHYDRATASE-RELATED"/>
    <property type="match status" value="1"/>
</dbReference>
<dbReference type="PROSITE" id="PS51168">
    <property type="entry name" value="CHORISMATE_MUT_2"/>
    <property type="match status" value="1"/>
</dbReference>
<evidence type="ECO:0000256" key="14">
    <source>
        <dbReference type="ARBA" id="ARBA00023268"/>
    </source>
</evidence>
<sequence length="347" mass="39185">MDDEILSLLKKRVDLAKRLGFVKKDAKMDIFDPAREEEVLKRLLTFSSDELPEKFINSVYREIIGFSRSLQRPPRIAYLGPVASFTYSAALRKFGSYGEFYACVSTDDVFDAVFRKEADFGVVPVENSTEGIVSHTLDQFIESGLKISGEIFLRITFDLMSKTGKIEDIKKVLSHPHGLAQTRRWLSHNLPKVELVETNSTSEAALIASKDKGVAAIGSEEAGKIYELIAVERDIGDKSDNYTRFLVISEKSPKATGNDKTSILFSVKDKPGILNKVLGSFAKVNINLTKIESRPSRREIWDYVFFLDMEGHAEDKKVKRALKEINKYTTFVKLMGSYPRDEKRSTT</sequence>
<evidence type="ECO:0000256" key="1">
    <source>
        <dbReference type="ARBA" id="ARBA00000824"/>
    </source>
</evidence>
<dbReference type="EMBL" id="JAFGIX010000019">
    <property type="protein sequence ID" value="MBN1572294.1"/>
    <property type="molecule type" value="Genomic_DNA"/>
</dbReference>
<feature type="domain" description="Chorismate mutase" evidence="19">
    <location>
        <begin position="1"/>
        <end position="75"/>
    </location>
</feature>
<keyword evidence="13 22" id="KW-0456">Lyase</keyword>
<dbReference type="InterPro" id="IPR036263">
    <property type="entry name" value="Chorismate_II_sf"/>
</dbReference>
<dbReference type="InterPro" id="IPR002912">
    <property type="entry name" value="ACT_dom"/>
</dbReference>
<evidence type="ECO:0000256" key="18">
    <source>
        <dbReference type="PIRSR" id="PIRSR001500-2"/>
    </source>
</evidence>
<comment type="pathway">
    <text evidence="5">Metabolic intermediate biosynthesis; prephenate biosynthesis; prephenate from chorismate: step 1/1.</text>
</comment>
<dbReference type="Pfam" id="PF01817">
    <property type="entry name" value="CM_2"/>
    <property type="match status" value="1"/>
</dbReference>
<dbReference type="InterPro" id="IPR001086">
    <property type="entry name" value="Preph_deHydtase"/>
</dbReference>
<reference evidence="22" key="1">
    <citation type="journal article" date="2021" name="Environ. Microbiol.">
        <title>Genomic characterization of three novel Desulfobacterota classes expand the metabolic and phylogenetic diversity of the phylum.</title>
        <authorList>
            <person name="Murphy C.L."/>
            <person name="Biggerstaff J."/>
            <person name="Eichhorn A."/>
            <person name="Ewing E."/>
            <person name="Shahan R."/>
            <person name="Soriano D."/>
            <person name="Stewart S."/>
            <person name="VanMol K."/>
            <person name="Walker R."/>
            <person name="Walters P."/>
            <person name="Elshahed M.S."/>
            <person name="Youssef N.H."/>
        </authorList>
    </citation>
    <scope>NUCLEOTIDE SEQUENCE</scope>
    <source>
        <strain evidence="22">Zod_Metabat.24</strain>
    </source>
</reference>
<evidence type="ECO:0000256" key="12">
    <source>
        <dbReference type="ARBA" id="ARBA00023235"/>
    </source>
</evidence>
<evidence type="ECO:0000256" key="6">
    <source>
        <dbReference type="ARBA" id="ARBA00013147"/>
    </source>
</evidence>
<dbReference type="NCBIfam" id="NF008865">
    <property type="entry name" value="PRK11898.1"/>
    <property type="match status" value="1"/>
</dbReference>
<dbReference type="PANTHER" id="PTHR21022">
    <property type="entry name" value="PREPHENATE DEHYDRATASE P PROTEIN"/>
    <property type="match status" value="1"/>
</dbReference>
<gene>
    <name evidence="22" type="primary">pheA</name>
    <name evidence="22" type="ORF">JW984_03765</name>
</gene>
<dbReference type="GO" id="GO:0046417">
    <property type="term" value="P:chorismate metabolic process"/>
    <property type="evidence" value="ECO:0007669"/>
    <property type="project" value="InterPro"/>
</dbReference>
<dbReference type="PROSITE" id="PS51171">
    <property type="entry name" value="PREPHENATE_DEHYDR_3"/>
    <property type="match status" value="1"/>
</dbReference>
<dbReference type="PROSITE" id="PS00857">
    <property type="entry name" value="PREPHENATE_DEHYDR_1"/>
    <property type="match status" value="1"/>
</dbReference>
<organism evidence="22 23">
    <name type="scientific">Candidatus Zymogenus saltonus</name>
    <dbReference type="NCBI Taxonomy" id="2844893"/>
    <lineage>
        <taxon>Bacteria</taxon>
        <taxon>Deltaproteobacteria</taxon>
        <taxon>Candidatus Zymogenia</taxon>
        <taxon>Candidatus Zymogeniales</taxon>
        <taxon>Candidatus Zymogenaceae</taxon>
        <taxon>Candidatus Zymogenus</taxon>
    </lineage>
</organism>
<comment type="catalytic activity">
    <reaction evidence="1">
        <text>chorismate = prephenate</text>
        <dbReference type="Rhea" id="RHEA:13897"/>
        <dbReference type="ChEBI" id="CHEBI:29748"/>
        <dbReference type="ChEBI" id="CHEBI:29934"/>
        <dbReference type="EC" id="5.4.99.5"/>
    </reaction>
</comment>
<evidence type="ECO:0000256" key="17">
    <source>
        <dbReference type="ARBA" id="ARBA00047848"/>
    </source>
</evidence>
<evidence type="ECO:0000256" key="7">
    <source>
        <dbReference type="ARBA" id="ARBA00014401"/>
    </source>
</evidence>
<evidence type="ECO:0000256" key="16">
    <source>
        <dbReference type="ARBA" id="ARBA00031520"/>
    </source>
</evidence>
<dbReference type="Gene3D" id="1.20.59.10">
    <property type="entry name" value="Chorismate mutase"/>
    <property type="match status" value="1"/>
</dbReference>
<keyword evidence="10" id="KW-0057">Aromatic amino acid biosynthesis</keyword>
<dbReference type="Gene3D" id="3.30.70.260">
    <property type="match status" value="1"/>
</dbReference>
<dbReference type="PIRSF" id="PIRSF001500">
    <property type="entry name" value="Chor_mut_pdt_Ppr"/>
    <property type="match status" value="1"/>
</dbReference>
<dbReference type="GO" id="GO:0004106">
    <property type="term" value="F:chorismate mutase activity"/>
    <property type="evidence" value="ECO:0007669"/>
    <property type="project" value="UniProtKB-EC"/>
</dbReference>
<evidence type="ECO:0000259" key="21">
    <source>
        <dbReference type="PROSITE" id="PS51671"/>
    </source>
</evidence>
<evidence type="ECO:0000259" key="19">
    <source>
        <dbReference type="PROSITE" id="PS51168"/>
    </source>
</evidence>
<comment type="function">
    <text evidence="2">Catalyzes the Claisen rearrangement of chorismate to prephenate and the decarboxylation/dehydration of prephenate to phenylpyruvate.</text>
</comment>
<dbReference type="EC" id="4.2.1.51" evidence="6"/>
<evidence type="ECO:0000259" key="20">
    <source>
        <dbReference type="PROSITE" id="PS51171"/>
    </source>
</evidence>
<keyword evidence="8" id="KW-0963">Cytoplasm</keyword>
<dbReference type="Pfam" id="PF01842">
    <property type="entry name" value="ACT"/>
    <property type="match status" value="1"/>
</dbReference>
<keyword evidence="14" id="KW-0511">Multifunctional enzyme</keyword>
<evidence type="ECO:0000256" key="8">
    <source>
        <dbReference type="ARBA" id="ARBA00022490"/>
    </source>
</evidence>
<evidence type="ECO:0000256" key="10">
    <source>
        <dbReference type="ARBA" id="ARBA00023141"/>
    </source>
</evidence>
<evidence type="ECO:0000256" key="5">
    <source>
        <dbReference type="ARBA" id="ARBA00004817"/>
    </source>
</evidence>
<evidence type="ECO:0000313" key="23">
    <source>
        <dbReference type="Proteomes" id="UP000809273"/>
    </source>
</evidence>
<dbReference type="Pfam" id="PF00800">
    <property type="entry name" value="PDT"/>
    <property type="match status" value="1"/>
</dbReference>
<comment type="catalytic activity">
    <reaction evidence="17">
        <text>prephenate + H(+) = 3-phenylpyruvate + CO2 + H2O</text>
        <dbReference type="Rhea" id="RHEA:21648"/>
        <dbReference type="ChEBI" id="CHEBI:15377"/>
        <dbReference type="ChEBI" id="CHEBI:15378"/>
        <dbReference type="ChEBI" id="CHEBI:16526"/>
        <dbReference type="ChEBI" id="CHEBI:18005"/>
        <dbReference type="ChEBI" id="CHEBI:29934"/>
        <dbReference type="EC" id="4.2.1.51"/>
    </reaction>
</comment>
<dbReference type="InterPro" id="IPR045865">
    <property type="entry name" value="ACT-like_dom_sf"/>
</dbReference>
<dbReference type="CDD" id="cd13630">
    <property type="entry name" value="PBP2_PDT_1"/>
    <property type="match status" value="1"/>
</dbReference>
<dbReference type="Gene3D" id="3.40.190.10">
    <property type="entry name" value="Periplasmic binding protein-like II"/>
    <property type="match status" value="2"/>
</dbReference>
<dbReference type="SMART" id="SM00830">
    <property type="entry name" value="CM_2"/>
    <property type="match status" value="1"/>
</dbReference>
<dbReference type="AlphaFoldDB" id="A0A9D8KDV7"/>
<dbReference type="Proteomes" id="UP000809273">
    <property type="component" value="Unassembled WGS sequence"/>
</dbReference>
<dbReference type="PROSITE" id="PS51671">
    <property type="entry name" value="ACT"/>
    <property type="match status" value="1"/>
</dbReference>
<name>A0A9D8KDV7_9DELT</name>
<keyword evidence="12" id="KW-0413">Isomerase</keyword>
<dbReference type="GO" id="GO:0005737">
    <property type="term" value="C:cytoplasm"/>
    <property type="evidence" value="ECO:0007669"/>
    <property type="project" value="UniProtKB-SubCell"/>
</dbReference>
<evidence type="ECO:0000256" key="15">
    <source>
        <dbReference type="ARBA" id="ARBA00031175"/>
    </source>
</evidence>
<keyword evidence="11" id="KW-0584">Phenylalanine biosynthesis</keyword>
<dbReference type="SUPFAM" id="SSF55021">
    <property type="entry name" value="ACT-like"/>
    <property type="match status" value="1"/>
</dbReference>
<protein>
    <recommendedName>
        <fullName evidence="7">Bifunctional chorismate mutase/prephenate dehydratase</fullName>
        <ecNumber evidence="6">4.2.1.51</ecNumber>
    </recommendedName>
    <alternativeName>
        <fullName evidence="16">Chorismate mutase-prephenate dehydratase</fullName>
    </alternativeName>
    <alternativeName>
        <fullName evidence="15">p-protein</fullName>
    </alternativeName>
</protein>
<feature type="domain" description="Prephenate dehydratase" evidence="20">
    <location>
        <begin position="75"/>
        <end position="250"/>
    </location>
</feature>
<evidence type="ECO:0000313" key="22">
    <source>
        <dbReference type="EMBL" id="MBN1572294.1"/>
    </source>
</evidence>
<dbReference type="SUPFAM" id="SSF53850">
    <property type="entry name" value="Periplasmic binding protein-like II"/>
    <property type="match status" value="1"/>
</dbReference>
<evidence type="ECO:0000256" key="9">
    <source>
        <dbReference type="ARBA" id="ARBA00022605"/>
    </source>
</evidence>
<feature type="site" description="Essential for prephenate dehydratase activity" evidence="18">
    <location>
        <position position="243"/>
    </location>
</feature>
<evidence type="ECO:0000256" key="2">
    <source>
        <dbReference type="ARBA" id="ARBA00002364"/>
    </source>
</evidence>
<dbReference type="FunFam" id="3.30.70.260:FF:000012">
    <property type="entry name" value="Prephenate dehydratase"/>
    <property type="match status" value="1"/>
</dbReference>
<evidence type="ECO:0000256" key="4">
    <source>
        <dbReference type="ARBA" id="ARBA00004741"/>
    </source>
</evidence>
<dbReference type="PROSITE" id="PS00858">
    <property type="entry name" value="PREPHENATE_DEHYDR_2"/>
    <property type="match status" value="1"/>
</dbReference>
<dbReference type="GO" id="GO:0009094">
    <property type="term" value="P:L-phenylalanine biosynthetic process"/>
    <property type="evidence" value="ECO:0007669"/>
    <property type="project" value="UniProtKB-KW"/>
</dbReference>
<evidence type="ECO:0000256" key="13">
    <source>
        <dbReference type="ARBA" id="ARBA00023239"/>
    </source>
</evidence>
<comment type="pathway">
    <text evidence="4">Amino-acid biosynthesis; L-phenylalanine biosynthesis; phenylpyruvate from prephenate: step 1/1.</text>
</comment>
<comment type="subcellular location">
    <subcellularLocation>
        <location evidence="3">Cytoplasm</location>
    </subcellularLocation>
</comment>
<dbReference type="InterPro" id="IPR008242">
    <property type="entry name" value="Chor_mutase/pphenate_deHydtase"/>
</dbReference>
<dbReference type="InterPro" id="IPR036979">
    <property type="entry name" value="CM_dom_sf"/>
</dbReference>